<evidence type="ECO:0000256" key="3">
    <source>
        <dbReference type="ARBA" id="ARBA00022679"/>
    </source>
</evidence>
<keyword evidence="7 9" id="KW-0333">Golgi apparatus</keyword>
<dbReference type="Pfam" id="PF05679">
    <property type="entry name" value="CHGN"/>
    <property type="match status" value="1"/>
</dbReference>
<reference evidence="12" key="1">
    <citation type="submission" date="2025-08" db="UniProtKB">
        <authorList>
            <consortium name="RefSeq"/>
        </authorList>
    </citation>
    <scope>IDENTIFICATION</scope>
    <source>
        <tissue evidence="12">Gonad</tissue>
    </source>
</reference>
<comment type="subcellular location">
    <subcellularLocation>
        <location evidence="1 9">Golgi apparatus</location>
        <location evidence="1 9">Golgi stack membrane</location>
        <topology evidence="1 9">Single-pass type II membrane protein</topology>
    </subcellularLocation>
</comment>
<gene>
    <name evidence="12" type="primary">LOC109482342</name>
</gene>
<evidence type="ECO:0000256" key="10">
    <source>
        <dbReference type="SAM" id="MobiDB-lite"/>
    </source>
</evidence>
<dbReference type="KEGG" id="bbel:109482342"/>
<dbReference type="Proteomes" id="UP000515135">
    <property type="component" value="Unplaced"/>
</dbReference>
<keyword evidence="5 9" id="KW-0735">Signal-anchor</keyword>
<organism evidence="11 12">
    <name type="scientific">Branchiostoma belcheri</name>
    <name type="common">Amphioxus</name>
    <dbReference type="NCBI Taxonomy" id="7741"/>
    <lineage>
        <taxon>Eukaryota</taxon>
        <taxon>Metazoa</taxon>
        <taxon>Chordata</taxon>
        <taxon>Cephalochordata</taxon>
        <taxon>Leptocardii</taxon>
        <taxon>Amphioxiformes</taxon>
        <taxon>Branchiostomatidae</taxon>
        <taxon>Branchiostoma</taxon>
    </lineage>
</organism>
<feature type="region of interest" description="Disordered" evidence="10">
    <location>
        <begin position="43"/>
        <end position="65"/>
    </location>
</feature>
<evidence type="ECO:0000256" key="2">
    <source>
        <dbReference type="ARBA" id="ARBA00009239"/>
    </source>
</evidence>
<keyword evidence="6 9" id="KW-1133">Transmembrane helix</keyword>
<dbReference type="Gene3D" id="3.90.550.50">
    <property type="match status" value="1"/>
</dbReference>
<feature type="transmembrane region" description="Helical" evidence="9">
    <location>
        <begin position="6"/>
        <end position="26"/>
    </location>
</feature>
<dbReference type="RefSeq" id="XP_019640582.1">
    <property type="nucleotide sequence ID" value="XM_019785023.1"/>
</dbReference>
<dbReference type="GO" id="GO:0047238">
    <property type="term" value="F:glucuronosyl-N-acetylgalactosaminyl-proteoglycan 4-beta-N-acetylgalactosaminyltransferase activity"/>
    <property type="evidence" value="ECO:0007669"/>
    <property type="project" value="TreeGrafter"/>
</dbReference>
<dbReference type="GO" id="GO:0032580">
    <property type="term" value="C:Golgi cisterna membrane"/>
    <property type="evidence" value="ECO:0007669"/>
    <property type="project" value="UniProtKB-SubCell"/>
</dbReference>
<dbReference type="InterPro" id="IPR008428">
    <property type="entry name" value="Chond_GalNAc"/>
</dbReference>
<keyword evidence="8 9" id="KW-0472">Membrane</keyword>
<dbReference type="EC" id="2.4.1.-" evidence="9"/>
<evidence type="ECO:0000256" key="8">
    <source>
        <dbReference type="ARBA" id="ARBA00023136"/>
    </source>
</evidence>
<dbReference type="PANTHER" id="PTHR12369">
    <property type="entry name" value="CHONDROITIN SYNTHASE"/>
    <property type="match status" value="1"/>
</dbReference>
<keyword evidence="3 9" id="KW-0808">Transferase</keyword>
<evidence type="ECO:0000256" key="1">
    <source>
        <dbReference type="ARBA" id="ARBA00004447"/>
    </source>
</evidence>
<keyword evidence="11" id="KW-1185">Reference proteome</keyword>
<dbReference type="InterPro" id="IPR051227">
    <property type="entry name" value="CS_glycosyltransferase"/>
</dbReference>
<comment type="similarity">
    <text evidence="2 9">Belongs to the chondroitin N-acetylgalactosaminyltransferase family.</text>
</comment>
<sequence>MVVGKLTSFLVGLLVGVTISVTLLVIGSPHLLSTIAHYNNSLREPNSQPTVNNNNNKGPPVTQPRTLAKDSFLEDRSLQKDATDAPQNRYQGDAPIQVSDIPNFVSQELSLRRTVFVGVLTSWSGPSSTQQLSVMKTWGGEVGKGAMAFYAGMEESVEEDESVPIQRVTGDTLGQKLYAALRHMCYVHLDRFKFFLLTLDNTYVSVHNLTSLLNGLQSSEVIYMGSSKRGPRDGSPVQYCELGSGVVLSRKAMQGLCTHVASCAKLPADLDPAYSLALCLQRTRATNCTTSGESKTLFHKLGVSEDLDGDLDQKKFVASSVTLHPVGRLETMFRLHQSYISRRIQDKLQNHRDLEDRVHHLNRLIATTGPHGDVRLLLGDQEKSESSDVVPWQLIYEDSEEDFEDILQSLGDVVHLSVEALRVESMIEPKLKVVFQRYHPVKGIEYRLEYESSDGGDLAASHVVDVQRPHGNLFTVSSTVGHRERVNFIVPVLENSQHLEEFLQMFERSCLSVSDASEVALILINFVGTKKGTRLHQLLSPYEKKYADFSFRVVDVKSEAFSYARGIELGVQAVSDPNSLLCGLDMHSTISPDFINKCRLNTQQGTQAYFPIPYQQFDLSATKASSLAEVDIAPGLGFWWEKNYDTFCVYKSDVPKFDDLQQSSGKNLSVMLAVRKSFRVFRLPDQGLLLPHRDRHCSSKFMTFDETDICLQKQKEILSMQRHFSNLTGR</sequence>
<evidence type="ECO:0000313" key="11">
    <source>
        <dbReference type="Proteomes" id="UP000515135"/>
    </source>
</evidence>
<dbReference type="AlphaFoldDB" id="A0A6P5AB64"/>
<keyword evidence="4 9" id="KW-0812">Transmembrane</keyword>
<dbReference type="PANTHER" id="PTHR12369:SF11">
    <property type="entry name" value="HEXOSYLTRANSFERASE"/>
    <property type="match status" value="1"/>
</dbReference>
<evidence type="ECO:0000256" key="9">
    <source>
        <dbReference type="RuleBase" id="RU364016"/>
    </source>
</evidence>
<evidence type="ECO:0000313" key="12">
    <source>
        <dbReference type="RefSeq" id="XP_019640582.1"/>
    </source>
</evidence>
<protein>
    <recommendedName>
        <fullName evidence="9">Hexosyltransferase</fullName>
        <ecNumber evidence="9">2.4.1.-</ecNumber>
    </recommendedName>
</protein>
<evidence type="ECO:0000256" key="6">
    <source>
        <dbReference type="ARBA" id="ARBA00022989"/>
    </source>
</evidence>
<accession>A0A6P5AB64</accession>
<name>A0A6P5AB64_BRABE</name>
<proteinExistence type="inferred from homology"/>
<evidence type="ECO:0000256" key="5">
    <source>
        <dbReference type="ARBA" id="ARBA00022968"/>
    </source>
</evidence>
<dbReference type="GeneID" id="109482342"/>
<evidence type="ECO:0000256" key="4">
    <source>
        <dbReference type="ARBA" id="ARBA00022692"/>
    </source>
</evidence>
<evidence type="ECO:0000256" key="7">
    <source>
        <dbReference type="ARBA" id="ARBA00023034"/>
    </source>
</evidence>
<dbReference type="OrthoDB" id="10009105at2759"/>